<feature type="domain" description="TadE-like" evidence="3">
    <location>
        <begin position="10"/>
        <end position="52"/>
    </location>
</feature>
<feature type="transmembrane region" description="Helical" evidence="2">
    <location>
        <begin position="16"/>
        <end position="37"/>
    </location>
</feature>
<evidence type="ECO:0000256" key="2">
    <source>
        <dbReference type="SAM" id="Phobius"/>
    </source>
</evidence>
<sequence length="134" mass="14473">MIVTRRGDRGQTTVELALLLPLVAVLILLVLQFGLVLRDQLMVVHAAREAARAAAVAEGDPAAAARSGAERSGSLDPARLELTTTPTERDERISVVVRYRSSTDVPLVGPLLPDVDLEGTMVMMRESTTQDRVK</sequence>
<reference evidence="4" key="1">
    <citation type="submission" date="2020-05" db="EMBL/GenBank/DDBJ databases">
        <authorList>
            <person name="Chiriac C."/>
            <person name="Salcher M."/>
            <person name="Ghai R."/>
            <person name="Kavagutti S V."/>
        </authorList>
    </citation>
    <scope>NUCLEOTIDE SEQUENCE</scope>
</reference>
<dbReference type="AlphaFoldDB" id="A0A6J6HQ36"/>
<dbReference type="Pfam" id="PF07811">
    <property type="entry name" value="TadE"/>
    <property type="match status" value="1"/>
</dbReference>
<keyword evidence="2" id="KW-1133">Transmembrane helix</keyword>
<evidence type="ECO:0000259" key="3">
    <source>
        <dbReference type="Pfam" id="PF07811"/>
    </source>
</evidence>
<evidence type="ECO:0000313" key="4">
    <source>
        <dbReference type="EMBL" id="CAB4613535.1"/>
    </source>
</evidence>
<evidence type="ECO:0000256" key="1">
    <source>
        <dbReference type="SAM" id="MobiDB-lite"/>
    </source>
</evidence>
<keyword evidence="2" id="KW-0812">Transmembrane</keyword>
<feature type="compositionally biased region" description="Low complexity" evidence="1">
    <location>
        <begin position="61"/>
        <end position="74"/>
    </location>
</feature>
<dbReference type="EMBL" id="CAEZUP010000052">
    <property type="protein sequence ID" value="CAB4613535.1"/>
    <property type="molecule type" value="Genomic_DNA"/>
</dbReference>
<organism evidence="4">
    <name type="scientific">freshwater metagenome</name>
    <dbReference type="NCBI Taxonomy" id="449393"/>
    <lineage>
        <taxon>unclassified sequences</taxon>
        <taxon>metagenomes</taxon>
        <taxon>ecological metagenomes</taxon>
    </lineage>
</organism>
<keyword evidence="2" id="KW-0472">Membrane</keyword>
<name>A0A6J6HQ36_9ZZZZ</name>
<gene>
    <name evidence="4" type="ORF">UFOPK1835_01248</name>
</gene>
<dbReference type="InterPro" id="IPR012495">
    <property type="entry name" value="TadE-like_dom"/>
</dbReference>
<accession>A0A6J6HQ36</accession>
<feature type="region of interest" description="Disordered" evidence="1">
    <location>
        <begin position="61"/>
        <end position="84"/>
    </location>
</feature>
<proteinExistence type="predicted"/>
<protein>
    <submittedName>
        <fullName evidence="4">Unannotated protein</fullName>
    </submittedName>
</protein>